<dbReference type="EMBL" id="QSSQ01000021">
    <property type="protein sequence ID" value="RGM01702.1"/>
    <property type="molecule type" value="Genomic_DNA"/>
</dbReference>
<evidence type="ECO:0000313" key="11">
    <source>
        <dbReference type="Proteomes" id="UP000095651"/>
    </source>
</evidence>
<name>A0A174K648_9FIRM</name>
<dbReference type="GO" id="GO:0005886">
    <property type="term" value="C:plasma membrane"/>
    <property type="evidence" value="ECO:0007669"/>
    <property type="project" value="UniProtKB-SubCell"/>
</dbReference>
<evidence type="ECO:0000256" key="3">
    <source>
        <dbReference type="ARBA" id="ARBA00022692"/>
    </source>
</evidence>
<evidence type="ECO:0000256" key="4">
    <source>
        <dbReference type="ARBA" id="ARBA00022989"/>
    </source>
</evidence>
<dbReference type="Proteomes" id="UP000095651">
    <property type="component" value="Unassembled WGS sequence"/>
</dbReference>
<feature type="transmembrane region" description="Helical" evidence="6">
    <location>
        <begin position="12"/>
        <end position="31"/>
    </location>
</feature>
<comment type="subcellular location">
    <subcellularLocation>
        <location evidence="1">Cell membrane</location>
        <topology evidence="1">Multi-pass membrane protein</topology>
    </subcellularLocation>
</comment>
<dbReference type="Proteomes" id="UP000261257">
    <property type="component" value="Unassembled WGS sequence"/>
</dbReference>
<dbReference type="AlphaFoldDB" id="A0A174K648"/>
<reference evidence="12 13" key="2">
    <citation type="submission" date="2018-08" db="EMBL/GenBank/DDBJ databases">
        <title>A genome reference for cultivated species of the human gut microbiota.</title>
        <authorList>
            <person name="Zou Y."/>
            <person name="Xue W."/>
            <person name="Luo G."/>
        </authorList>
    </citation>
    <scope>NUCLEOTIDE SEQUENCE [LARGE SCALE GENOMIC DNA]</scope>
    <source>
        <strain evidence="8 12">AF19-13AC</strain>
        <strain evidence="10 13">TF05-11AC</strain>
        <strain evidence="9 14">TM09-12</strain>
    </source>
</reference>
<evidence type="ECO:0000256" key="1">
    <source>
        <dbReference type="ARBA" id="ARBA00004651"/>
    </source>
</evidence>
<evidence type="ECO:0000313" key="14">
    <source>
        <dbReference type="Proteomes" id="UP000263014"/>
    </source>
</evidence>
<protein>
    <submittedName>
        <fullName evidence="7">ATP synthase I chain</fullName>
    </submittedName>
    <submittedName>
        <fullName evidence="8">ATP synthase subunit I</fullName>
    </submittedName>
</protein>
<dbReference type="Pfam" id="PF03899">
    <property type="entry name" value="ATP-synt_I"/>
    <property type="match status" value="1"/>
</dbReference>
<dbReference type="EMBL" id="QTJW01000028">
    <property type="protein sequence ID" value="RGD67191.1"/>
    <property type="molecule type" value="Genomic_DNA"/>
</dbReference>
<evidence type="ECO:0000313" key="9">
    <source>
        <dbReference type="EMBL" id="RGI98438.1"/>
    </source>
</evidence>
<dbReference type="GeneID" id="86064580"/>
<dbReference type="InterPro" id="IPR005598">
    <property type="entry name" value="ATP_synth_I"/>
</dbReference>
<evidence type="ECO:0000313" key="13">
    <source>
        <dbReference type="Proteomes" id="UP000261257"/>
    </source>
</evidence>
<reference evidence="7 11" key="1">
    <citation type="submission" date="2015-09" db="EMBL/GenBank/DDBJ databases">
        <authorList>
            <consortium name="Pathogen Informatics"/>
        </authorList>
    </citation>
    <scope>NUCLEOTIDE SEQUENCE [LARGE SCALE GENOMIC DNA]</scope>
    <source>
        <strain evidence="7 11">2789STDY5608850</strain>
    </source>
</reference>
<feature type="transmembrane region" description="Helical" evidence="6">
    <location>
        <begin position="102"/>
        <end position="122"/>
    </location>
</feature>
<evidence type="ECO:0000256" key="5">
    <source>
        <dbReference type="ARBA" id="ARBA00023136"/>
    </source>
</evidence>
<accession>A0A174K648</accession>
<dbReference type="EMBL" id="CYZE01000017">
    <property type="protein sequence ID" value="CUP07574.1"/>
    <property type="molecule type" value="Genomic_DNA"/>
</dbReference>
<evidence type="ECO:0000256" key="2">
    <source>
        <dbReference type="ARBA" id="ARBA00022475"/>
    </source>
</evidence>
<evidence type="ECO:0000313" key="8">
    <source>
        <dbReference type="EMBL" id="RGD67191.1"/>
    </source>
</evidence>
<dbReference type="Proteomes" id="UP000261023">
    <property type="component" value="Unassembled WGS sequence"/>
</dbReference>
<evidence type="ECO:0000256" key="6">
    <source>
        <dbReference type="SAM" id="Phobius"/>
    </source>
</evidence>
<feature type="transmembrane region" description="Helical" evidence="6">
    <location>
        <begin position="37"/>
        <end position="58"/>
    </location>
</feature>
<dbReference type="OrthoDB" id="1778891at2"/>
<proteinExistence type="predicted"/>
<evidence type="ECO:0000313" key="7">
    <source>
        <dbReference type="EMBL" id="CUP07574.1"/>
    </source>
</evidence>
<evidence type="ECO:0000313" key="12">
    <source>
        <dbReference type="Proteomes" id="UP000261023"/>
    </source>
</evidence>
<keyword evidence="2" id="KW-1003">Cell membrane</keyword>
<dbReference type="Proteomes" id="UP000263014">
    <property type="component" value="Unassembled WGS sequence"/>
</dbReference>
<keyword evidence="5 6" id="KW-0472">Membrane</keyword>
<organism evidence="7 11">
    <name type="scientific">Hungatella hathewayi</name>
    <dbReference type="NCBI Taxonomy" id="154046"/>
    <lineage>
        <taxon>Bacteria</taxon>
        <taxon>Bacillati</taxon>
        <taxon>Bacillota</taxon>
        <taxon>Clostridia</taxon>
        <taxon>Lachnospirales</taxon>
        <taxon>Lachnospiraceae</taxon>
        <taxon>Hungatella</taxon>
    </lineage>
</organism>
<gene>
    <name evidence="8" type="ORF">DWX31_28820</name>
    <name evidence="10" type="ORF">DXC39_18705</name>
    <name evidence="9" type="ORF">DXD79_25660</name>
    <name evidence="7" type="ORF">ERS852407_04894</name>
</gene>
<evidence type="ECO:0000313" key="10">
    <source>
        <dbReference type="EMBL" id="RGM01702.1"/>
    </source>
</evidence>
<feature type="transmembrane region" description="Helical" evidence="6">
    <location>
        <begin position="79"/>
        <end position="96"/>
    </location>
</feature>
<keyword evidence="3 6" id="KW-0812">Transmembrane</keyword>
<dbReference type="RefSeq" id="WP_002605130.1">
    <property type="nucleotide sequence ID" value="NZ_CABIXC010000017.1"/>
</dbReference>
<sequence length="133" mass="14463">MGKETKNLVLEVSSGIVIFTVAAMLVALIVYPKPSVFAGLLLGMVLALAMFFSMAEVLDRSMKTEDSKTVQKRTVISSVIRYVVLFAVLVIVVVWFPDQVNAVALVIGVLGLKAGAYLQPVIHRIVSRGKKEE</sequence>
<dbReference type="EMBL" id="QSON01000016">
    <property type="protein sequence ID" value="RGI98438.1"/>
    <property type="molecule type" value="Genomic_DNA"/>
</dbReference>
<keyword evidence="4 6" id="KW-1133">Transmembrane helix</keyword>